<dbReference type="Ensembl" id="ENST00000503294.5">
    <property type="protein sequence ID" value="ENSP00000425543.1"/>
    <property type="gene ID" value="ENSG00000160087.21"/>
</dbReference>
<dbReference type="GeneTree" id="ENSGT00940000156173"/>
<evidence type="ECO:0000259" key="1">
    <source>
        <dbReference type="PROSITE" id="PS50127"/>
    </source>
</evidence>
<dbReference type="EMBL" id="AL162741">
    <property type="status" value="NOT_ANNOTATED_CDS"/>
    <property type="molecule type" value="Genomic_DNA"/>
</dbReference>
<reference evidence="2" key="1">
    <citation type="journal article" date="2001" name="Nature">
        <title>Initial sequencing and analysis of the human genome.</title>
        <authorList>
            <consortium name="International Human Genome Sequencing Consortium"/>
            <person name="Lander E.S."/>
            <person name="Linton L.M."/>
            <person name="Birren B."/>
            <person name="Nusbaum C."/>
            <person name="Zody M.C."/>
            <person name="Baldwin J."/>
            <person name="Devon K."/>
            <person name="Dewar K."/>
            <person name="Doyle M."/>
            <person name="FitzHugh W."/>
            <person name="Funke R."/>
            <person name="Gage D."/>
            <person name="Harris K."/>
            <person name="Heaford A."/>
            <person name="Howland J."/>
            <person name="Kann L."/>
            <person name="Lehoczky J."/>
            <person name="LeVine R."/>
            <person name="McEwan P."/>
            <person name="McKernan K."/>
            <person name="Meldrim J."/>
            <person name="Mesirov J.P."/>
            <person name="Miranda C."/>
            <person name="Morris W."/>
            <person name="Naylor J."/>
            <person name="Raymond C."/>
            <person name="Rosetti M."/>
            <person name="Santos R."/>
            <person name="Sheridan A."/>
            <person name="Sougnez C."/>
            <person name="Stange-Thomann N."/>
            <person name="Stojanovic N."/>
            <person name="Subramanian A."/>
            <person name="Wyman D."/>
            <person name="Rogers J."/>
            <person name="Sulston J."/>
            <person name="Ainscough R."/>
            <person name="Beck S."/>
            <person name="Bentley D."/>
            <person name="Burton J."/>
            <person name="Clee C."/>
            <person name="Carter N."/>
            <person name="Coulson A."/>
            <person name="Deadman R."/>
            <person name="Deloukas P."/>
            <person name="Dunham A."/>
            <person name="Dunham I."/>
            <person name="Durbin R."/>
            <person name="French L."/>
            <person name="Grafham D."/>
            <person name="Gregory S."/>
            <person name="Hubbard T."/>
            <person name="Humphray S."/>
            <person name="Hunt A."/>
            <person name="Jones M."/>
            <person name="Lloyd C."/>
            <person name="McMurray A."/>
            <person name="Matthews L."/>
            <person name="Mercer S."/>
            <person name="Milne S."/>
            <person name="Mullikin J.C."/>
            <person name="Mungall A."/>
            <person name="Plumb R."/>
            <person name="Ross M."/>
            <person name="Shownkeen R."/>
            <person name="Sims S."/>
            <person name="Waterston R.H."/>
            <person name="Wilson R.K."/>
            <person name="Hillier L.W."/>
            <person name="McPherson J.D."/>
            <person name="Marra M.A."/>
            <person name="Mardis E.R."/>
            <person name="Fulton L.A."/>
            <person name="Chinwalla A.T."/>
            <person name="Pepin K.H."/>
            <person name="Gish W.R."/>
            <person name="Chissoe S.L."/>
            <person name="Wendl M.C."/>
            <person name="Delehaunty K.D."/>
            <person name="Miner T.L."/>
            <person name="Delehaunty A."/>
            <person name="Kramer J.B."/>
            <person name="Cook L.L."/>
            <person name="Fulton R.S."/>
            <person name="Johnson D.L."/>
            <person name="Minx P.J."/>
            <person name="Clifton S.W."/>
            <person name="Hawkins T."/>
            <person name="Branscomb E."/>
            <person name="Predki P."/>
            <person name="Richardson P."/>
            <person name="Wenning S."/>
            <person name="Slezak T."/>
            <person name="Doggett N."/>
            <person name="Cheng J.F."/>
            <person name="Olsen A."/>
            <person name="Lucas S."/>
            <person name="Elkin C."/>
            <person name="Uberbacher E."/>
            <person name="Frazier M."/>
            <person name="Gibbs R.A."/>
            <person name="Muzny D.M."/>
            <person name="Scherer S.E."/>
            <person name="Bouck J.B."/>
            <person name="Sodergren E.J."/>
            <person name="Worley K.C."/>
            <person name="Rives C.M."/>
            <person name="Gorrell J.H."/>
            <person name="Metzker M.L."/>
            <person name="Naylor S.L."/>
            <person name="Kucherlapati R.S."/>
            <person name="Nelson D.L."/>
            <person name="Weinstock G.M."/>
            <person name="Sakaki Y."/>
            <person name="Fujiyama A."/>
            <person name="Hattori M."/>
            <person name="Yada T."/>
            <person name="Toyoda A."/>
            <person name="Itoh T."/>
            <person name="Kawagoe C."/>
            <person name="Watanabe H."/>
            <person name="Totoki Y."/>
            <person name="Taylor T."/>
            <person name="Weissenbach J."/>
            <person name="Heilig R."/>
            <person name="Saurin W."/>
            <person name="Artiguenave F."/>
            <person name="Brottier P."/>
            <person name="Bruls T."/>
            <person name="Pelletier E."/>
            <person name="Robert C."/>
            <person name="Wincker P."/>
            <person name="Smith D.R."/>
            <person name="Doucette-Stamm L."/>
            <person name="Rubenfield M."/>
            <person name="Weinstock K."/>
            <person name="Lee H.M."/>
            <person name="Dubois J."/>
            <person name="Rosenthal A."/>
            <person name="Platzer M."/>
            <person name="Nyakatura G."/>
            <person name="Taudien S."/>
            <person name="Rump A."/>
            <person name="Yang H."/>
            <person name="Yu J."/>
            <person name="Wang J."/>
            <person name="Huang G."/>
            <person name="Gu J."/>
            <person name="Hood L."/>
            <person name="Rowen L."/>
            <person name="Madan A."/>
            <person name="Qin S."/>
            <person name="Davis R.W."/>
            <person name="Federspiel N.A."/>
            <person name="Abola A.P."/>
            <person name="Proctor M.J."/>
            <person name="Myers R.M."/>
            <person name="Schmutz J."/>
            <person name="Dickson M."/>
            <person name="Grimwood J."/>
            <person name="Cox D.R."/>
            <person name="Olson M.V."/>
            <person name="Kaul R."/>
            <person name="Raymond C."/>
            <person name="Shimizu N."/>
            <person name="Kawasaki K."/>
            <person name="Minoshima S."/>
            <person name="Evans G.A."/>
            <person name="Athanasiou M."/>
            <person name="Schultz R."/>
            <person name="Roe B.A."/>
            <person name="Chen F."/>
            <person name="Pan H."/>
            <person name="Ramser J."/>
            <person name="Lehrach H."/>
            <person name="Reinhardt R."/>
            <person name="McCombie W.R."/>
            <person name="de la Bastide M."/>
            <person name="Dedhia N."/>
            <person name="Blocker H."/>
            <person name="Hornischer K."/>
            <person name="Nordsiek G."/>
            <person name="Agarwala R."/>
            <person name="Aravind L."/>
            <person name="Bailey J.A."/>
            <person name="Bateman A."/>
            <person name="Batzoglou S."/>
            <person name="Birney E."/>
            <person name="Bork P."/>
            <person name="Brown D.G."/>
            <person name="Burge C.B."/>
            <person name="Cerutti L."/>
            <person name="Chen H.C."/>
            <person name="Church D."/>
            <person name="Clamp M."/>
            <person name="Copley R.R."/>
            <person name="Doerks T."/>
            <person name="Eddy S.R."/>
            <person name="Eichler E.E."/>
            <person name="Furey T.S."/>
            <person name="Galagan J."/>
            <person name="Gilbert J.G."/>
            <person name="Harmon C."/>
            <person name="Hayashizaki Y."/>
            <person name="Haussler D."/>
            <person name="Hermjakob H."/>
            <person name="Hokamp K."/>
            <person name="Jang W."/>
            <person name="Johnson L.S."/>
            <person name="Jones T.A."/>
            <person name="Kasif S."/>
            <person name="Kaspryzk A."/>
            <person name="Kennedy S."/>
            <person name="Kent W.J."/>
            <person name="Kitts P."/>
            <person name="Koonin E.V."/>
            <person name="Korf I."/>
            <person name="Kulp D."/>
            <person name="Lancet D."/>
            <person name="Lowe T.M."/>
            <person name="McLysaght A."/>
            <person name="Mikkelsen T."/>
            <person name="Moran J.V."/>
            <person name="Mulder N."/>
            <person name="Pollara V.J."/>
            <person name="Ponting C.P."/>
            <person name="Schuler G."/>
            <person name="Schultz J."/>
            <person name="Slater G."/>
            <person name="Smit A.F."/>
            <person name="Stupka E."/>
            <person name="Szustakowski J."/>
            <person name="Thierry-Mieg D."/>
            <person name="Thierry-Mieg J."/>
            <person name="Wagner L."/>
            <person name="Wallis J."/>
            <person name="Wheeler R."/>
            <person name="Williams A."/>
            <person name="Wolf Y.I."/>
            <person name="Wolfe K.H."/>
            <person name="Yang S.P."/>
            <person name="Yeh R.F."/>
            <person name="Collins F."/>
            <person name="Guyer M.S."/>
            <person name="Peterson J."/>
            <person name="Felsenfeld A."/>
            <person name="Wetterstrand K.A."/>
            <person name="Patrinos A."/>
            <person name="Morgan M.J."/>
            <person name="de Jong P."/>
            <person name="Catanese J.J."/>
            <person name="Osoegawa K."/>
            <person name="Shizuya H."/>
            <person name="Choi S."/>
            <person name="Chen Y.J."/>
        </authorList>
    </citation>
    <scope>NUCLEOTIDE SEQUENCE [LARGE SCALE GENOMIC DNA]</scope>
</reference>
<dbReference type="VEuPathDB" id="HostDB:ENSG00000160087"/>
<dbReference type="Gene3D" id="3.10.110.10">
    <property type="entry name" value="Ubiquitin Conjugating Enzyme"/>
    <property type="match status" value="1"/>
</dbReference>
<evidence type="ECO:0000313" key="3">
    <source>
        <dbReference type="Proteomes" id="UP000005640"/>
    </source>
</evidence>
<accession>D6R9H0</accession>
<feature type="domain" description="UBC core" evidence="1">
    <location>
        <begin position="12"/>
        <end position="44"/>
    </location>
</feature>
<dbReference type="Ensembl" id="ENST00000473215.5">
    <property type="protein sequence ID" value="ENSP00000427024.1"/>
    <property type="gene ID" value="ENSG00000160087.21"/>
</dbReference>
<evidence type="ECO:0000313" key="2">
    <source>
        <dbReference type="Ensembl" id="ENSP00000422103.1"/>
    </source>
</evidence>
<reference evidence="2 3" key="3">
    <citation type="journal article" date="2006" name="Nature">
        <title>The DNA sequence and biological annotation of human chromosome 1.</title>
        <authorList>
            <person name="Gregory S.G."/>
            <person name="Barlow K.F."/>
            <person name="McLay K.E."/>
            <person name="Kaul R."/>
            <person name="Swarbreck D."/>
            <person name="Dunham A."/>
            <person name="Scott C.E."/>
            <person name="Howe K.L."/>
            <person name="Woodfine K."/>
            <person name="Spencer C.C."/>
            <person name="Jones M.C."/>
            <person name="Gillson C."/>
            <person name="Searle S."/>
            <person name="Zhou Y."/>
            <person name="Kokocinski F."/>
            <person name="McDonald L."/>
            <person name="Evans R."/>
            <person name="Phillips K."/>
            <person name="Atkinson A."/>
            <person name="Cooper R."/>
            <person name="Jones C."/>
            <person name="Hall R.E."/>
            <person name="Andrews T.D."/>
            <person name="Lloyd C."/>
            <person name="Ainscough R."/>
            <person name="Almeida J.P."/>
            <person name="Ambrose K.D."/>
            <person name="Anderson F."/>
            <person name="Andrew R.W."/>
            <person name="Ashwell R.I."/>
            <person name="Aubin K."/>
            <person name="Babbage A.K."/>
            <person name="Bagguley C.L."/>
            <person name="Bailey J."/>
            <person name="Beasley H."/>
            <person name="Bethel G."/>
            <person name="Bird C.P."/>
            <person name="Bray-Allen S."/>
            <person name="Brown J.Y."/>
            <person name="Brown A.J."/>
            <person name="Buckley D."/>
            <person name="Burton J."/>
            <person name="Bye J."/>
            <person name="Carder C."/>
            <person name="Chapman J.C."/>
            <person name="Clark S.Y."/>
            <person name="Clarke G."/>
            <person name="Clee C."/>
            <person name="Cobley V."/>
            <person name="Collier R.E."/>
            <person name="Corby N."/>
            <person name="Coville G.J."/>
            <person name="Davies J."/>
            <person name="Deadman R."/>
            <person name="Dunn M."/>
            <person name="Earthrowl M."/>
            <person name="Ellington A.G."/>
            <person name="Errington H."/>
            <person name="Frankish A."/>
            <person name="Frankland J."/>
            <person name="French L."/>
            <person name="Garner P."/>
            <person name="Garnett J."/>
            <person name="Gay L."/>
            <person name="Ghori M.R."/>
            <person name="Gibson R."/>
            <person name="Gilby L.M."/>
            <person name="Gillett W."/>
            <person name="Glithero R.J."/>
            <person name="Grafham D.V."/>
            <person name="Griffiths C."/>
            <person name="Griffiths-Jones S."/>
            <person name="Grocock R."/>
            <person name="Hammond S."/>
            <person name="Harrison E.S."/>
            <person name="Hart E."/>
            <person name="Haugen E."/>
            <person name="Heath P.D."/>
            <person name="Holmes S."/>
            <person name="Holt K."/>
            <person name="Howden P.J."/>
            <person name="Hunt A.R."/>
            <person name="Hunt S.E."/>
            <person name="Hunter G."/>
            <person name="Isherwood J."/>
            <person name="James R."/>
            <person name="Johnson C."/>
            <person name="Johnson D."/>
            <person name="Joy A."/>
            <person name="Kay M."/>
            <person name="Kershaw J.K."/>
            <person name="Kibukawa M."/>
            <person name="Kimberley A.M."/>
            <person name="King A."/>
            <person name="Knights A.J."/>
            <person name="Lad H."/>
            <person name="Laird G."/>
            <person name="Lawlor S."/>
            <person name="Leongamornlert D.A."/>
            <person name="Lloyd D.M."/>
            <person name="Loveland J."/>
            <person name="Lovell J."/>
            <person name="Lush M.J."/>
            <person name="Lyne R."/>
            <person name="Martin S."/>
            <person name="Mashreghi-Mohammadi M."/>
            <person name="Matthews L."/>
            <person name="Matthews N.S."/>
            <person name="McLaren S."/>
            <person name="Milne S."/>
            <person name="Mistry S."/>
            <person name="Moore M.J."/>
            <person name="Nickerson T."/>
            <person name="O'Dell C.N."/>
            <person name="Oliver K."/>
            <person name="Palmeiri A."/>
            <person name="Palmer S.A."/>
            <person name="Parker A."/>
            <person name="Patel D."/>
            <person name="Pearce A.V."/>
            <person name="Peck A.I."/>
            <person name="Pelan S."/>
            <person name="Phelps K."/>
            <person name="Phillimore B.J."/>
            <person name="Plumb R."/>
            <person name="Rajan J."/>
            <person name="Raymond C."/>
            <person name="Rouse G."/>
            <person name="Saenphimmachak C."/>
            <person name="Sehra H.K."/>
            <person name="Sheridan E."/>
            <person name="Shownkeen R."/>
            <person name="Sims S."/>
            <person name="Skuce C.D."/>
            <person name="Smith M."/>
            <person name="Steward C."/>
            <person name="Subramanian S."/>
            <person name="Sycamore N."/>
            <person name="Tracey A."/>
            <person name="Tromans A."/>
            <person name="Van Helmond Z."/>
            <person name="Wall M."/>
            <person name="Wallis J.M."/>
            <person name="White S."/>
            <person name="Whitehead S.L."/>
            <person name="Wilkinson J.E."/>
            <person name="Willey D.L."/>
            <person name="Williams H."/>
            <person name="Wilming L."/>
            <person name="Wray P.W."/>
            <person name="Wu Z."/>
            <person name="Coulson A."/>
            <person name="Vaudin M."/>
            <person name="Sulston J.E."/>
            <person name="Durbin R."/>
            <person name="Hubbard T."/>
            <person name="Wooster R."/>
            <person name="Dunham I."/>
            <person name="Carter N.P."/>
            <person name="McVean G."/>
            <person name="Ross M.T."/>
            <person name="Harrow J."/>
            <person name="Olson M.V."/>
            <person name="Beck S."/>
            <person name="Rogers J."/>
            <person name="Bentley D.R."/>
            <person name="Banerjee R."/>
            <person name="Bryant S.P."/>
            <person name="Burford D.C."/>
            <person name="Burrill W.D."/>
            <person name="Clegg S.M."/>
            <person name="Dhami P."/>
            <person name="Dovey O."/>
            <person name="Faulkner L.M."/>
            <person name="Gribble S.M."/>
            <person name="Langford C.F."/>
            <person name="Pandian R.D."/>
            <person name="Porter K.M."/>
            <person name="Prigmore E."/>
        </authorList>
    </citation>
    <scope>NUCLEOTIDE SEQUENCE [LARGE SCALE GENOMIC DNA]</scope>
</reference>
<dbReference type="EMBL" id="KF495840">
    <property type="status" value="NOT_ANNOTATED_CDS"/>
    <property type="molecule type" value="Genomic_DNA"/>
</dbReference>
<keyword evidence="4 5" id="KW-1267">Proteomics identification</keyword>
<gene>
    <name evidence="2" type="primary">UBE2J2</name>
</gene>
<proteinExistence type="evidence at protein level"/>
<dbReference type="OrthoDB" id="1158011at2759"/>
<dbReference type="ProteomicsDB" id="13009"/>
<dbReference type="HGNC" id="HGNC:19268">
    <property type="gene designation" value="UBE2J2"/>
</dbReference>
<dbReference type="SUPFAM" id="SSF54495">
    <property type="entry name" value="UBC-like"/>
    <property type="match status" value="1"/>
</dbReference>
<dbReference type="SMR" id="D6R9H0"/>
<dbReference type="OMA" id="GWSVATI"/>
<reference evidence="2" key="2">
    <citation type="journal article" date="2004" name="Nature">
        <title>Finishing the euchromatic sequence of the human genome.</title>
        <authorList>
            <consortium name="International Human Genome Sequencing Consortium"/>
        </authorList>
    </citation>
    <scope>NUCLEOTIDE SEQUENCE [LARGE SCALE GENOMIC DNA]</scope>
</reference>
<reference evidence="2" key="4">
    <citation type="submission" date="2025-05" db="UniProtKB">
        <authorList>
            <consortium name="Ensembl"/>
        </authorList>
    </citation>
    <scope>IDENTIFICATION</scope>
</reference>
<evidence type="ECO:0007829" key="4">
    <source>
        <dbReference type="PeptideAtlas" id="D6R9H0"/>
    </source>
</evidence>
<organism evidence="2 3">
    <name type="scientific">Homo sapiens</name>
    <name type="common">Human</name>
    <dbReference type="NCBI Taxonomy" id="9606"/>
    <lineage>
        <taxon>Eukaryota</taxon>
        <taxon>Metazoa</taxon>
        <taxon>Chordata</taxon>
        <taxon>Craniata</taxon>
        <taxon>Vertebrata</taxon>
        <taxon>Euteleostomi</taxon>
        <taxon>Mammalia</taxon>
        <taxon>Eutheria</taxon>
        <taxon>Euarchontoglires</taxon>
        <taxon>Primates</taxon>
        <taxon>Haplorrhini</taxon>
        <taxon>Catarrhini</taxon>
        <taxon>Hominidae</taxon>
        <taxon>Homo</taxon>
    </lineage>
</organism>
<dbReference type="ExpressionAtlas" id="D6R9H0">
    <property type="expression patterns" value="baseline and differential"/>
</dbReference>
<name>D6R9H0_HUMAN</name>
<dbReference type="InterPro" id="IPR000608">
    <property type="entry name" value="UBC"/>
</dbReference>
<sequence length="44" mass="5035">MSSTSSKRAPTTATQRLKQDYLRIKKDPVPYICAEPLPSNILEW</sequence>
<dbReference type="Ensembl" id="ENST00000466752.5">
    <property type="protein sequence ID" value="ENSP00000422103.1"/>
    <property type="gene ID" value="ENSG00000160087.21"/>
</dbReference>
<dbReference type="UCSC" id="uc057ban.1">
    <property type="organism name" value="human"/>
</dbReference>
<dbReference type="Bgee" id="ENSG00000160087">
    <property type="expression patterns" value="Expressed in left testis and 183 other cell types or tissues"/>
</dbReference>
<dbReference type="Proteomes" id="UP000005640">
    <property type="component" value="Chromosome 1"/>
</dbReference>
<dbReference type="AlphaFoldDB" id="D6R9H0"/>
<protein>
    <submittedName>
        <fullName evidence="2">Ubiquitin conjugating enzyme E2 J2</fullName>
    </submittedName>
</protein>
<dbReference type="PROSITE" id="PS50127">
    <property type="entry name" value="UBC_2"/>
    <property type="match status" value="1"/>
</dbReference>
<dbReference type="ChiTaRS" id="UBE2J2">
    <property type="organism name" value="human"/>
</dbReference>
<evidence type="ECO:0007829" key="5">
    <source>
        <dbReference type="ProteomicsDB" id="D6R9H0"/>
    </source>
</evidence>
<keyword evidence="3" id="KW-1185">Reference proteome</keyword>
<dbReference type="InterPro" id="IPR016135">
    <property type="entry name" value="UBQ-conjugating_enzyme/RWD"/>
</dbReference>